<dbReference type="PANTHER" id="PTHR42996">
    <property type="entry name" value="PHOSPHATE-BINDING PROTEIN PSTS"/>
    <property type="match status" value="1"/>
</dbReference>
<dbReference type="GO" id="GO:0042301">
    <property type="term" value="F:phosphate ion binding"/>
    <property type="evidence" value="ECO:0007669"/>
    <property type="project" value="InterPro"/>
</dbReference>
<evidence type="ECO:0000256" key="3">
    <source>
        <dbReference type="ARBA" id="ARBA00022592"/>
    </source>
</evidence>
<dbReference type="GO" id="GO:0043190">
    <property type="term" value="C:ATP-binding cassette (ABC) transporter complex"/>
    <property type="evidence" value="ECO:0007669"/>
    <property type="project" value="InterPro"/>
</dbReference>
<dbReference type="InterPro" id="IPR024370">
    <property type="entry name" value="PBP_domain"/>
</dbReference>
<organism evidence="7 8">
    <name type="scientific">Thermocoleostomius sinensis A174</name>
    <dbReference type="NCBI Taxonomy" id="2016057"/>
    <lineage>
        <taxon>Bacteria</taxon>
        <taxon>Bacillati</taxon>
        <taxon>Cyanobacteriota</taxon>
        <taxon>Cyanophyceae</taxon>
        <taxon>Oculatellales</taxon>
        <taxon>Oculatellaceae</taxon>
        <taxon>Thermocoleostomius</taxon>
    </lineage>
</organism>
<name>A0A9E8ZB22_9CYAN</name>
<comment type="similarity">
    <text evidence="1 4">Belongs to the PstS family.</text>
</comment>
<dbReference type="Proteomes" id="UP001163152">
    <property type="component" value="Chromosome"/>
</dbReference>
<accession>A0A9E8ZB22</accession>
<evidence type="ECO:0000256" key="1">
    <source>
        <dbReference type="ARBA" id="ARBA00008725"/>
    </source>
</evidence>
<evidence type="ECO:0000256" key="4">
    <source>
        <dbReference type="PIRNR" id="PIRNR002756"/>
    </source>
</evidence>
<dbReference type="KEGG" id="tsin:OXH18_22545"/>
<dbReference type="EMBL" id="CP113797">
    <property type="protein sequence ID" value="WAL59919.1"/>
    <property type="molecule type" value="Genomic_DNA"/>
</dbReference>
<keyword evidence="5" id="KW-0732">Signal</keyword>
<dbReference type="PANTHER" id="PTHR42996:SF1">
    <property type="entry name" value="PHOSPHATE-BINDING PROTEIN PSTS"/>
    <property type="match status" value="1"/>
</dbReference>
<evidence type="ECO:0000313" key="8">
    <source>
        <dbReference type="Proteomes" id="UP001163152"/>
    </source>
</evidence>
<gene>
    <name evidence="7" type="primary">pstS</name>
    <name evidence="7" type="ORF">OXH18_22545</name>
</gene>
<proteinExistence type="inferred from homology"/>
<dbReference type="AlphaFoldDB" id="A0A9E8ZB22"/>
<feature type="signal peptide" evidence="5">
    <location>
        <begin position="1"/>
        <end position="35"/>
    </location>
</feature>
<dbReference type="InterPro" id="IPR050962">
    <property type="entry name" value="Phosphate-bind_PstS"/>
</dbReference>
<dbReference type="Gene3D" id="3.40.190.10">
    <property type="entry name" value="Periplasmic binding protein-like II"/>
    <property type="match status" value="2"/>
</dbReference>
<dbReference type="PIRSF" id="PIRSF002756">
    <property type="entry name" value="PstS"/>
    <property type="match status" value="1"/>
</dbReference>
<evidence type="ECO:0000259" key="6">
    <source>
        <dbReference type="Pfam" id="PF12849"/>
    </source>
</evidence>
<dbReference type="RefSeq" id="WP_268609732.1">
    <property type="nucleotide sequence ID" value="NZ_CP113797.1"/>
</dbReference>
<dbReference type="InterPro" id="IPR005673">
    <property type="entry name" value="ABC_phos-bd_PstS"/>
</dbReference>
<keyword evidence="3 4" id="KW-0592">Phosphate transport</keyword>
<feature type="chain" id="PRO_5039111521" description="Phosphate-binding protein" evidence="5">
    <location>
        <begin position="36"/>
        <end position="379"/>
    </location>
</feature>
<protein>
    <recommendedName>
        <fullName evidence="4">Phosphate-binding protein</fullName>
    </recommendedName>
</protein>
<dbReference type="Pfam" id="PF12849">
    <property type="entry name" value="PBP_like_2"/>
    <property type="match status" value="1"/>
</dbReference>
<dbReference type="CDD" id="cd13565">
    <property type="entry name" value="PBP2_PstS"/>
    <property type="match status" value="1"/>
</dbReference>
<feature type="domain" description="PBP" evidence="6">
    <location>
        <begin position="49"/>
        <end position="338"/>
    </location>
</feature>
<dbReference type="GO" id="GO:0035435">
    <property type="term" value="P:phosphate ion transmembrane transport"/>
    <property type="evidence" value="ECO:0007669"/>
    <property type="project" value="InterPro"/>
</dbReference>
<evidence type="ECO:0000256" key="5">
    <source>
        <dbReference type="SAM" id="SignalP"/>
    </source>
</evidence>
<dbReference type="NCBIfam" id="TIGR00975">
    <property type="entry name" value="3a0107s03"/>
    <property type="match status" value="1"/>
</dbReference>
<evidence type="ECO:0000313" key="7">
    <source>
        <dbReference type="EMBL" id="WAL59919.1"/>
    </source>
</evidence>
<evidence type="ECO:0000256" key="2">
    <source>
        <dbReference type="ARBA" id="ARBA00022448"/>
    </source>
</evidence>
<dbReference type="SUPFAM" id="SSF53850">
    <property type="entry name" value="Periplasmic binding protein-like II"/>
    <property type="match status" value="1"/>
</dbReference>
<reference evidence="7" key="1">
    <citation type="submission" date="2022-12" db="EMBL/GenBank/DDBJ databases">
        <title>Polyphasic identification of a Novel Hot-Spring Cyanobacterium Ocullathermofonsia sinensis gen nov. sp. nov. and Genomic Insights on its Adaptations to the Thermal Habitat.</title>
        <authorList>
            <person name="Daroch M."/>
            <person name="Tang J."/>
            <person name="Jiang Y."/>
        </authorList>
    </citation>
    <scope>NUCLEOTIDE SEQUENCE</scope>
    <source>
        <strain evidence="7">PKUAC-SCTA174</strain>
    </source>
</reference>
<dbReference type="PROSITE" id="PS51257">
    <property type="entry name" value="PROKAR_LIPOPROTEIN"/>
    <property type="match status" value="1"/>
</dbReference>
<sequence length="379" mass="40822">MVTRTMSKRSTRFLVFASATALMVSLVSCSTPNQASNPTTATKVSPQASPSTLALTQEVMLNGSGASFPAPLYQRWFHDLNQRNPNLKVNYLSVGSGAGVEQFTKKTVDFGASDVAMTDEEIAAVNGDVLMLPMTAGSVVLAYNISGVQGELKLPREVYTDIFLGKITNWNDPAIAKANPTLTLPNLPITVVHRSDGSGTTGVFTQHLSAISPVWKQQVGSGKNVNWPTGIGAQGNEGVTAQIQQNEGAIGYVEYGYAKENGLQMAALQNKAGNFVKPSEQSAEKALEAVHLPNNLRAFIPDPEGANSYPIVTYSWMLVRKHYNNPDQAKAIEAMIEYGLTKGQDESTQLGYVPLPHRVKEQVAAVAQEISPDYHLALK</sequence>
<keyword evidence="2 4" id="KW-0813">Transport</keyword>
<keyword evidence="8" id="KW-1185">Reference proteome</keyword>